<dbReference type="EMBL" id="CP023323">
    <property type="protein sequence ID" value="ATY61095.1"/>
    <property type="molecule type" value="Genomic_DNA"/>
</dbReference>
<gene>
    <name evidence="11" type="ORF">A9K55_006640</name>
</gene>
<dbReference type="Gene3D" id="1.10.287.1490">
    <property type="match status" value="1"/>
</dbReference>
<dbReference type="InterPro" id="IPR019460">
    <property type="entry name" value="Atg11_C"/>
</dbReference>
<feature type="domain" description="Autophagy-related protein 11 C-terminal" evidence="10">
    <location>
        <begin position="1092"/>
        <end position="1230"/>
    </location>
</feature>
<dbReference type="GO" id="GO:0000045">
    <property type="term" value="P:autophagosome assembly"/>
    <property type="evidence" value="ECO:0007669"/>
    <property type="project" value="UniProtKB-UniRule"/>
</dbReference>
<evidence type="ECO:0000313" key="11">
    <source>
        <dbReference type="EMBL" id="ATY61095.1"/>
    </source>
</evidence>
<comment type="function">
    <text evidence="7">Involved in cytoplasm to vacuole transport (Cvt), pexophagy, mitophagy and nucleophagy. Recruits mitochondria for their selective degradation via autophagy (mitophagy) during starvation. Works as scaffold proteins that recruit ATG proteins to the pre-autophagosome (PAS), the site of vesicle/autophagosome formation. Required for the Cvt vesicles completion.</text>
</comment>
<keyword evidence="7" id="KW-0926">Vacuole</keyword>
<feature type="region of interest" description="Disordered" evidence="8">
    <location>
        <begin position="578"/>
        <end position="669"/>
    </location>
</feature>
<feature type="compositionally biased region" description="Low complexity" evidence="8">
    <location>
        <begin position="1350"/>
        <end position="1360"/>
    </location>
</feature>
<dbReference type="VEuPathDB" id="FungiDB:CCM_02272"/>
<dbReference type="VEuPathDB" id="FungiDB:CCM_02271"/>
<feature type="compositionally biased region" description="Basic and acidic residues" evidence="8">
    <location>
        <begin position="610"/>
        <end position="620"/>
    </location>
</feature>
<evidence type="ECO:0000256" key="2">
    <source>
        <dbReference type="ARBA" id="ARBA00013804"/>
    </source>
</evidence>
<accession>A0A2H4SDB2</accession>
<evidence type="ECO:0000256" key="3">
    <source>
        <dbReference type="ARBA" id="ARBA00022448"/>
    </source>
</evidence>
<dbReference type="OrthoDB" id="447953at2759"/>
<evidence type="ECO:0000259" key="10">
    <source>
        <dbReference type="Pfam" id="PF10377"/>
    </source>
</evidence>
<dbReference type="Pfam" id="PF04108">
    <property type="entry name" value="ATG17_like"/>
    <property type="match status" value="1"/>
</dbReference>
<dbReference type="Pfam" id="PF10377">
    <property type="entry name" value="ATG11"/>
    <property type="match status" value="1"/>
</dbReference>
<keyword evidence="4 7" id="KW-0653">Protein transport</keyword>
<dbReference type="VEuPathDB" id="FungiDB:A9K55_006640"/>
<evidence type="ECO:0000256" key="4">
    <source>
        <dbReference type="ARBA" id="ARBA00022927"/>
    </source>
</evidence>
<keyword evidence="5 7" id="KW-0072">Autophagy</keyword>
<dbReference type="PANTHER" id="PTHR13222">
    <property type="entry name" value="RB1-INDUCIBLE COILED-COIL"/>
    <property type="match status" value="1"/>
</dbReference>
<feature type="compositionally biased region" description="Polar residues" evidence="8">
    <location>
        <begin position="906"/>
        <end position="922"/>
    </location>
</feature>
<dbReference type="PANTHER" id="PTHR13222:SF1">
    <property type="entry name" value="RB1-INDUCIBLE COILED-COIL PROTEIN 1"/>
    <property type="match status" value="1"/>
</dbReference>
<dbReference type="GO" id="GO:0034045">
    <property type="term" value="C:phagophore assembly site membrane"/>
    <property type="evidence" value="ECO:0007669"/>
    <property type="project" value="UniProtKB-SubCell"/>
</dbReference>
<dbReference type="GO" id="GO:0034517">
    <property type="term" value="P:ribophagy"/>
    <property type="evidence" value="ECO:0007669"/>
    <property type="project" value="TreeGrafter"/>
</dbReference>
<dbReference type="Proteomes" id="UP000323067">
    <property type="component" value="Chromosome vi"/>
</dbReference>
<feature type="region of interest" description="Disordered" evidence="8">
    <location>
        <begin position="1015"/>
        <end position="1048"/>
    </location>
</feature>
<evidence type="ECO:0000259" key="9">
    <source>
        <dbReference type="Pfam" id="PF04108"/>
    </source>
</evidence>
<dbReference type="GO" id="GO:1903599">
    <property type="term" value="P:positive regulation of autophagy of mitochondrion"/>
    <property type="evidence" value="ECO:0007669"/>
    <property type="project" value="UniProtKB-UniRule"/>
</dbReference>
<keyword evidence="6" id="KW-0175">Coiled coil</keyword>
<proteinExistence type="inferred from homology"/>
<name>A0A2H4SDB2_CORMI</name>
<feature type="domain" description="Autophagy protein ATG17-like" evidence="9">
    <location>
        <begin position="115"/>
        <end position="453"/>
    </location>
</feature>
<comment type="similarity">
    <text evidence="1 7">Belongs to the ATG11 family.</text>
</comment>
<dbReference type="InterPro" id="IPR045326">
    <property type="entry name" value="ATG17-like_dom"/>
</dbReference>
<evidence type="ECO:0000256" key="1">
    <source>
        <dbReference type="ARBA" id="ARBA00009729"/>
    </source>
</evidence>
<sequence>MATQVLIAHTGQRLEVETSRFSTLDDLKAWVARNSAVSLQHMVALTPQGRSVKFASMHAEKELYIYDIRVSQQAAAGSSPSLGTKAQLPRPYAIPNAPNSIDDVEDMESWRELYKARRSWAIRLAEDCSRLDTAARARYEETDVMIKCLDAALANLEISIKQIEPKYVELKKWVDPALLEHDRLAGSWEHYLNLARNTPIAPAMVQFMTNRAPVKDDPTLEDLIELETARKAGKLAPTARRRFGDKAADLEKAAKQMHQGLQSLIADFETLTNRSSLTHNNDTAQLLEDIEVVVKQIDEDYRSALTYGSSQRDLAQASKVASNHTERLVPNLKKRAKEMDEMLYYATSARNSIAAESVRFMKTITGITAQHSGVRNQINVLNSSEDDMTTFDYLRLIYQLPYMYASFVVETIRRREWTDKVKMDSSTLANEMALFQDEEAKRRRRWQKMVGSTYGPQLDTKVMGLEVNLLGDEEVWPPLTKDDLDDFLQHLKAQHTDETLLDDITKLVQELVSPTKQQSKRLKAFKNGSIHEAALGRSGLLIRGDDDLLRSLQDDKSRLDSKLKTAESRVRRLEDLLHRQSQASRHGNLFQPPVMQLQERPGSSASIRSNRLDDRRRSSDGADPLLRRIAQLENDLREEKQRSTNLQKDVESKSTQHNEIQSQMEEANSTKKDLMENMEAFKREFMEERKSLEDEVKALKARLEETEDDMDHFGESRENEKASYDEKLQALEDELQRLKREHDDESLKAQGQVEFLRKEAQLQREKLDVSEQLVQTTKDEYHSAMRQLKEAEATAEKQVELLKKLHEDMALGSKTPDNAIDLTEAVSNYAANLLCKLRDSESEASMLKTNLDQATINGKELRTELAETRLMLAQEEMAAMHLRENLDEEKAKITALEGELNEGREQLSTLRGQLSDGETGSETLQKNLEATERKVSELTEDLASRQSRLGSLEEEVQMFRNKMESVQEKLSLSTNQYEARDERTKDLTQRVYSQNDRLTRLLERIGYSVTRDGTDMTVTKIPRGERQGQSAHDLSDPSSSVKRSTSFSKPANNSFDLELLHWIHNSDAVVEERQYSSFIQSLGSFNMELFTDTVYHRIKEAEHKARKWQREAKTYRDRAHLYQRDASDKIAYRHFKEGDLALFLPTRNQQAGAWAAFNVGFPHFFLREQDSHKLRHREWLVARITRIQERVVDLSKSLTGSSVGNVMHDEENDNPFQLSDGLRWYLIDASEDKPGAPSTPGMGKSTVAANNVEATANIQSQAVRVKGKNRDSISSIEGINKTLSKSLESRRSSSASKKVPFSIAGGAALLKSSALASETDSLRAAAPETPAGTSPTQPSPAGAMVAKQQAGDGAADAGEGPSSRVAETRSSVQREESTESVDNKSMVWDPLWTVDYTYESLGKMAPKHPSSMEPILPCTEVAPMAANRVQLLPELILQIVDCVVPPNNNIILPPSHIATKTLVALSTTSHATYKPAQKLLRQRCLFLDSRRRAASFLQCLQAGTNDTTLPQDVRLAAAQCAPAMFLAPFDRSQLDAATARLVRSLLYAAGGSLRRLVVRMPFRRPAADHQDQGVRQILQEGFAQLAALEEFVGLDEYPDLNLGAGRHMWNAWPALRRLAVFGANVDEGALWAGLARCPRLVEVVLARPRSVGMLDMKRAYFAAAGTEARDSGVEVDERRKIRVMLMDVSYDVLDIQTHGWAACDPEGHMTVEVYAVPVSYYGDETEQETVTAWLDRGVWSGQIWEWRGEVVR</sequence>
<dbReference type="GO" id="GO:0061709">
    <property type="term" value="P:reticulophagy"/>
    <property type="evidence" value="ECO:0007669"/>
    <property type="project" value="TreeGrafter"/>
</dbReference>
<dbReference type="GO" id="GO:0060090">
    <property type="term" value="F:molecular adaptor activity"/>
    <property type="evidence" value="ECO:0007669"/>
    <property type="project" value="TreeGrafter"/>
</dbReference>
<feature type="compositionally biased region" description="Basic and acidic residues" evidence="8">
    <location>
        <begin position="634"/>
        <end position="656"/>
    </location>
</feature>
<keyword evidence="7" id="KW-0472">Membrane</keyword>
<dbReference type="GO" id="GO:0019901">
    <property type="term" value="F:protein kinase binding"/>
    <property type="evidence" value="ECO:0007669"/>
    <property type="project" value="TreeGrafter"/>
</dbReference>
<feature type="compositionally biased region" description="Polar residues" evidence="8">
    <location>
        <begin position="657"/>
        <end position="667"/>
    </location>
</feature>
<dbReference type="GO" id="GO:0034727">
    <property type="term" value="P:piecemeal microautophagy of the nucleus"/>
    <property type="evidence" value="ECO:0007669"/>
    <property type="project" value="TreeGrafter"/>
</dbReference>
<evidence type="ECO:0000256" key="8">
    <source>
        <dbReference type="SAM" id="MobiDB-lite"/>
    </source>
</evidence>
<keyword evidence="3 7" id="KW-0813">Transport</keyword>
<protein>
    <recommendedName>
        <fullName evidence="2 7">Autophagy-related protein 11</fullName>
    </recommendedName>
</protein>
<comment type="subunit">
    <text evidence="7">Homodimer.</text>
</comment>
<evidence type="ECO:0000256" key="5">
    <source>
        <dbReference type="ARBA" id="ARBA00023006"/>
    </source>
</evidence>
<organism evidence="11 12">
    <name type="scientific">Cordyceps militaris</name>
    <name type="common">Caterpillar fungus</name>
    <name type="synonym">Clavaria militaris</name>
    <dbReference type="NCBI Taxonomy" id="73501"/>
    <lineage>
        <taxon>Eukaryota</taxon>
        <taxon>Fungi</taxon>
        <taxon>Dikarya</taxon>
        <taxon>Ascomycota</taxon>
        <taxon>Pezizomycotina</taxon>
        <taxon>Sordariomycetes</taxon>
        <taxon>Hypocreomycetidae</taxon>
        <taxon>Hypocreales</taxon>
        <taxon>Cordycipitaceae</taxon>
        <taxon>Cordyceps</taxon>
    </lineage>
</organism>
<dbReference type="InterPro" id="IPR040040">
    <property type="entry name" value="ATG11"/>
</dbReference>
<dbReference type="GO" id="GO:0000422">
    <property type="term" value="P:autophagy of mitochondrion"/>
    <property type="evidence" value="ECO:0007669"/>
    <property type="project" value="TreeGrafter"/>
</dbReference>
<reference evidence="11 12" key="1">
    <citation type="journal article" date="2017" name="BMC Genomics">
        <title>Chromosome level assembly and secondary metabolite potential of the parasitic fungus Cordyceps militaris.</title>
        <authorList>
            <person name="Kramer G.J."/>
            <person name="Nodwell J.R."/>
        </authorList>
    </citation>
    <scope>NUCLEOTIDE SEQUENCE [LARGE SCALE GENOMIC DNA]</scope>
    <source>
        <strain evidence="11 12">ATCC 34164</strain>
    </source>
</reference>
<evidence type="ECO:0000313" key="12">
    <source>
        <dbReference type="Proteomes" id="UP000323067"/>
    </source>
</evidence>
<dbReference type="GO" id="GO:1990316">
    <property type="term" value="C:Atg1/ULK1 kinase complex"/>
    <property type="evidence" value="ECO:0007669"/>
    <property type="project" value="TreeGrafter"/>
</dbReference>
<evidence type="ECO:0000256" key="6">
    <source>
        <dbReference type="ARBA" id="ARBA00023054"/>
    </source>
</evidence>
<dbReference type="GO" id="GO:0015031">
    <property type="term" value="P:protein transport"/>
    <property type="evidence" value="ECO:0007669"/>
    <property type="project" value="UniProtKB-KW"/>
</dbReference>
<feature type="compositionally biased region" description="Low complexity" evidence="8">
    <location>
        <begin position="1038"/>
        <end position="1048"/>
    </location>
</feature>
<evidence type="ECO:0000256" key="7">
    <source>
        <dbReference type="RuleBase" id="RU367075"/>
    </source>
</evidence>
<feature type="region of interest" description="Disordered" evidence="8">
    <location>
        <begin position="1320"/>
        <end position="1383"/>
    </location>
</feature>
<comment type="subcellular location">
    <subcellularLocation>
        <location evidence="7">Preautophagosomal structure membrane</location>
        <topology evidence="7">Peripheral membrane protein</topology>
    </subcellularLocation>
    <subcellularLocation>
        <location evidence="7">Vacuole membrane</location>
        <topology evidence="7">Peripheral membrane protein</topology>
    </subcellularLocation>
    <text evidence="7">During pexophagy, accumulates in the vacuolar membrane region, where the peroxisomes contact the vacuole.</text>
</comment>
<dbReference type="GO" id="GO:0005774">
    <property type="term" value="C:vacuolar membrane"/>
    <property type="evidence" value="ECO:0007669"/>
    <property type="project" value="UniProtKB-SubCell"/>
</dbReference>
<feature type="region of interest" description="Disordered" evidence="8">
    <location>
        <begin position="899"/>
        <end position="922"/>
    </location>
</feature>